<feature type="transmembrane region" description="Helical" evidence="5">
    <location>
        <begin position="240"/>
        <end position="267"/>
    </location>
</feature>
<feature type="transmembrane region" description="Helical" evidence="5">
    <location>
        <begin position="273"/>
        <end position="292"/>
    </location>
</feature>
<dbReference type="GO" id="GO:0055085">
    <property type="term" value="P:transmembrane transport"/>
    <property type="evidence" value="ECO:0007669"/>
    <property type="project" value="InterPro"/>
</dbReference>
<keyword evidence="2 5" id="KW-0812">Transmembrane</keyword>
<evidence type="ECO:0000256" key="2">
    <source>
        <dbReference type="ARBA" id="ARBA00022692"/>
    </source>
</evidence>
<keyword evidence="8" id="KW-1185">Reference proteome</keyword>
<feature type="transmembrane region" description="Helical" evidence="5">
    <location>
        <begin position="29"/>
        <end position="53"/>
    </location>
</feature>
<dbReference type="PANTHER" id="PTHR43470">
    <property type="entry name" value="PHOSPHATE TRANSPORT SYSTEM PERMEASE PROTEIN PSTA-RELATED"/>
    <property type="match status" value="1"/>
</dbReference>
<dbReference type="OrthoDB" id="9807065at2"/>
<evidence type="ECO:0000313" key="7">
    <source>
        <dbReference type="EMBL" id="AHC39312.1"/>
    </source>
</evidence>
<feature type="transmembrane region" description="Helical" evidence="5">
    <location>
        <begin position="388"/>
        <end position="413"/>
    </location>
</feature>
<dbReference type="Pfam" id="PF00528">
    <property type="entry name" value="BPD_transp_1"/>
    <property type="match status" value="1"/>
</dbReference>
<evidence type="ECO:0000256" key="5">
    <source>
        <dbReference type="RuleBase" id="RU363032"/>
    </source>
</evidence>
<feature type="transmembrane region" description="Helical" evidence="5">
    <location>
        <begin position="343"/>
        <end position="360"/>
    </location>
</feature>
<keyword evidence="5" id="KW-0813">Transport</keyword>
<dbReference type="Pfam" id="PF11812">
    <property type="entry name" value="DUF3333"/>
    <property type="match status" value="1"/>
</dbReference>
<evidence type="ECO:0000313" key="8">
    <source>
        <dbReference type="Proteomes" id="UP000018689"/>
    </source>
</evidence>
<dbReference type="GO" id="GO:0005886">
    <property type="term" value="C:plasma membrane"/>
    <property type="evidence" value="ECO:0007669"/>
    <property type="project" value="UniProtKB-SubCell"/>
</dbReference>
<dbReference type="EMBL" id="CP006917">
    <property type="protein sequence ID" value="AHC39312.1"/>
    <property type="molecule type" value="Genomic_DNA"/>
</dbReference>
<accession>V9R689</accession>
<dbReference type="SUPFAM" id="SSF161098">
    <property type="entry name" value="MetI-like"/>
    <property type="match status" value="1"/>
</dbReference>
<dbReference type="InterPro" id="IPR000515">
    <property type="entry name" value="MetI-like"/>
</dbReference>
<dbReference type="PATRIC" id="fig|1423892.3.peg.576"/>
<sequence>MNIRKKLGKLLKYRHIASRISLKNRKDRILSILSMTALVTSLGVLFIILGSIVNNGYNALTQTKILLSIKITNDAIEQQDKLKLRSNLIDCIHQSLEESFSDVIDLSNPENKKIIYSIINDTAHYNLADFIYKNPKATKFNLWFKSSTTFNKIIKSKNINHPIYKKIITKLQDNNRIKVSFNDALFTKYNSRSPENTGIIGSLIGSMFTIIICLTFALPIGITSGICLSELIPKNKISSIIEVSITNLASVPSIIFGILGLAIYINIFNIPRSSALIGGMTLSLMMLPNLVIATKQAFTAVPSSVKDAAFSLGSSNMQVILHHSFPIALPGIMQGVILSIARILGESSPLIMIGMVAFIADIPKNFLDPTTVLPVQIYMWASNPHIEFIQLAAIAIVALLLMLLILNLIVTFIRKKFDHFIF</sequence>
<dbReference type="PROSITE" id="PS50928">
    <property type="entry name" value="ABC_TM1"/>
    <property type="match status" value="1"/>
</dbReference>
<dbReference type="AlphaFoldDB" id="V9R689"/>
<dbReference type="Proteomes" id="UP000018689">
    <property type="component" value="Chromosome"/>
</dbReference>
<name>V9R689_9RICK</name>
<comment type="subcellular location">
    <subcellularLocation>
        <location evidence="1 5">Cell membrane</location>
        <topology evidence="1 5">Multi-pass membrane protein</topology>
    </subcellularLocation>
</comment>
<proteinExistence type="inferred from homology"/>
<dbReference type="HOGENOM" id="CLU_033621_2_1_5"/>
<organism evidence="7 8">
    <name type="scientific">Ehrlichia muris AS145</name>
    <dbReference type="NCBI Taxonomy" id="1423892"/>
    <lineage>
        <taxon>Bacteria</taxon>
        <taxon>Pseudomonadati</taxon>
        <taxon>Pseudomonadota</taxon>
        <taxon>Alphaproteobacteria</taxon>
        <taxon>Rickettsiales</taxon>
        <taxon>Anaplasmataceae</taxon>
        <taxon>Ehrlichia</taxon>
    </lineage>
</organism>
<dbReference type="InterPro" id="IPR024573">
    <property type="entry name" value="DUF3333"/>
</dbReference>
<dbReference type="PANTHER" id="PTHR43470:SF5">
    <property type="entry name" value="PHOSPHATE TRANSPORT SYSTEM PERMEASE PROTEIN PSTA"/>
    <property type="match status" value="1"/>
</dbReference>
<feature type="transmembrane region" description="Helical" evidence="5">
    <location>
        <begin position="199"/>
        <end position="228"/>
    </location>
</feature>
<evidence type="ECO:0000256" key="4">
    <source>
        <dbReference type="ARBA" id="ARBA00023136"/>
    </source>
</evidence>
<dbReference type="InterPro" id="IPR035906">
    <property type="entry name" value="MetI-like_sf"/>
</dbReference>
<dbReference type="CDD" id="cd06261">
    <property type="entry name" value="TM_PBP2"/>
    <property type="match status" value="1"/>
</dbReference>
<protein>
    <submittedName>
        <fullName evidence="7">Phosphate ABC transporter permease</fullName>
    </submittedName>
</protein>
<gene>
    <name evidence="7" type="ORF">EMUR_02810</name>
</gene>
<comment type="similarity">
    <text evidence="5">Belongs to the binding-protein-dependent transport system permease family.</text>
</comment>
<evidence type="ECO:0000256" key="1">
    <source>
        <dbReference type="ARBA" id="ARBA00004651"/>
    </source>
</evidence>
<reference evidence="7 8" key="1">
    <citation type="journal article" date="2014" name="Genome Announc.">
        <title>Complete Genome Sequence of Ehrlichia muris Strain AS145T, a Model Monocytotropic Ehrlichia Strain.</title>
        <authorList>
            <person name="Thirumalapura N.R."/>
            <person name="Qin X."/>
            <person name="Kuriakose J.A."/>
            <person name="Walker D.H."/>
        </authorList>
    </citation>
    <scope>NUCLEOTIDE SEQUENCE [LARGE SCALE GENOMIC DNA]</scope>
    <source>
        <strain evidence="8">AS154</strain>
    </source>
</reference>
<dbReference type="KEGG" id="emr:EMUR_02810"/>
<evidence type="ECO:0000259" key="6">
    <source>
        <dbReference type="PROSITE" id="PS50928"/>
    </source>
</evidence>
<keyword evidence="3 5" id="KW-1133">Transmembrane helix</keyword>
<keyword evidence="4 5" id="KW-0472">Membrane</keyword>
<dbReference type="STRING" id="1423892.EMUR_02810"/>
<feature type="domain" description="ABC transmembrane type-1" evidence="6">
    <location>
        <begin position="203"/>
        <end position="410"/>
    </location>
</feature>
<dbReference type="Gene3D" id="1.10.3720.10">
    <property type="entry name" value="MetI-like"/>
    <property type="match status" value="1"/>
</dbReference>
<dbReference type="RefSeq" id="WP_024072158.1">
    <property type="nucleotide sequence ID" value="NC_023063.1"/>
</dbReference>
<evidence type="ECO:0000256" key="3">
    <source>
        <dbReference type="ARBA" id="ARBA00022989"/>
    </source>
</evidence>